<comment type="pathway">
    <text evidence="3">Protein modification; protein ubiquitination.</text>
</comment>
<dbReference type="InterPro" id="IPR001841">
    <property type="entry name" value="Znf_RING"/>
</dbReference>
<keyword evidence="11" id="KW-0862">Zinc</keyword>
<keyword evidence="13" id="KW-0472">Membrane</keyword>
<evidence type="ECO:0000256" key="9">
    <source>
        <dbReference type="ARBA" id="ARBA00022771"/>
    </source>
</evidence>
<evidence type="ECO:0000256" key="8">
    <source>
        <dbReference type="ARBA" id="ARBA00022737"/>
    </source>
</evidence>
<dbReference type="InterPro" id="IPR017907">
    <property type="entry name" value="Znf_RING_CS"/>
</dbReference>
<dbReference type="InterPro" id="IPR002867">
    <property type="entry name" value="IBR_dom"/>
</dbReference>
<organism evidence="18 19">
    <name type="scientific">Tieghemostelium lacteum</name>
    <name type="common">Slime mold</name>
    <name type="synonym">Dictyostelium lacteum</name>
    <dbReference type="NCBI Taxonomy" id="361077"/>
    <lineage>
        <taxon>Eukaryota</taxon>
        <taxon>Amoebozoa</taxon>
        <taxon>Evosea</taxon>
        <taxon>Eumycetozoa</taxon>
        <taxon>Dictyostelia</taxon>
        <taxon>Dictyosteliales</taxon>
        <taxon>Raperosteliaceae</taxon>
        <taxon>Tieghemostelium</taxon>
    </lineage>
</organism>
<dbReference type="GO" id="GO:0043130">
    <property type="term" value="F:ubiquitin binding"/>
    <property type="evidence" value="ECO:0007669"/>
    <property type="project" value="TreeGrafter"/>
</dbReference>
<comment type="subcellular location">
    <subcellularLocation>
        <location evidence="2">Membrane</location>
        <topology evidence="2">Single-pass membrane protein</topology>
    </subcellularLocation>
</comment>
<name>A0A152A0D2_TIELA</name>
<dbReference type="GO" id="GO:0000151">
    <property type="term" value="C:ubiquitin ligase complex"/>
    <property type="evidence" value="ECO:0007669"/>
    <property type="project" value="TreeGrafter"/>
</dbReference>
<evidence type="ECO:0000313" key="19">
    <source>
        <dbReference type="Proteomes" id="UP000076078"/>
    </source>
</evidence>
<dbReference type="PROSITE" id="PS51873">
    <property type="entry name" value="TRIAD"/>
    <property type="match status" value="1"/>
</dbReference>
<feature type="domain" description="RING-type" evidence="17">
    <location>
        <begin position="208"/>
        <end position="438"/>
    </location>
</feature>
<dbReference type="PANTHER" id="PTHR22770">
    <property type="entry name" value="UBIQUITIN CONJUGATING ENZYME 7 INTERACTING PROTEIN-RELATED"/>
    <property type="match status" value="1"/>
</dbReference>
<dbReference type="Gene3D" id="3.10.110.10">
    <property type="entry name" value="Ubiquitin Conjugating Enzyme"/>
    <property type="match status" value="1"/>
</dbReference>
<dbReference type="InterPro" id="IPR044066">
    <property type="entry name" value="TRIAD_supradom"/>
</dbReference>
<evidence type="ECO:0000256" key="5">
    <source>
        <dbReference type="ARBA" id="ARBA00022679"/>
    </source>
</evidence>
<evidence type="ECO:0000256" key="13">
    <source>
        <dbReference type="ARBA" id="ARBA00023136"/>
    </source>
</evidence>
<keyword evidence="5" id="KW-0808">Transferase</keyword>
<dbReference type="PANTHER" id="PTHR22770:SF13">
    <property type="entry name" value="RING-TYPE DOMAIN-CONTAINING PROTEIN"/>
    <property type="match status" value="1"/>
</dbReference>
<evidence type="ECO:0000256" key="2">
    <source>
        <dbReference type="ARBA" id="ARBA00004167"/>
    </source>
</evidence>
<dbReference type="Pfam" id="PF05773">
    <property type="entry name" value="RWD"/>
    <property type="match status" value="1"/>
</dbReference>
<comment type="caution">
    <text evidence="18">The sequence shown here is derived from an EMBL/GenBank/DDBJ whole genome shotgun (WGS) entry which is preliminary data.</text>
</comment>
<gene>
    <name evidence="18" type="ORF">DLAC_03623</name>
</gene>
<dbReference type="GO" id="GO:0061630">
    <property type="term" value="F:ubiquitin protein ligase activity"/>
    <property type="evidence" value="ECO:0007669"/>
    <property type="project" value="UniProtKB-EC"/>
</dbReference>
<keyword evidence="12" id="KW-1133">Transmembrane helix</keyword>
<sequence length="525" mass="60884">MEYDYNIQDQEIEVLSSIFGENFYKVPTTQCDSLKFQIKILVKLVDDFKLLINSKDLMPSIKKDKEKEEEEKPDEYIEYKLVSLPPITLKFEFTDGYPESMPPKFELSSCWLKLNQMDMIVNYLETTLYQPGELVVFKCVDWIKDGMMKYLGIENQLIISGDLVLEKSSVDGRCYWETEQSWVSLLSAIPYIQYHNSLEMKRLFNMESTHLCPICYCDYPPEEMSLLKCNHFLCNGCLSQTCQVNIDSKDIKHLKCTEPGCPQDFDMNLIQKFTSPKHFEDYLLLQQQSKGYLKCDKCPNGWAFIDTRTQSTFCNKCLFSKCISCHQQFHPGIICDDVGKPPEEINRSLLSVSRSRQKLDMFKNVETKVLSTIMVSERIIHTQRIKKCPGCGIMIYKFDGCNKIKCTFCKVSSCYLCSKIIDSYSHFGNGKIVCQLFDDSKVVTEEVVLVPRIQTVLTYKTVETSNNTGTMKCVRCASTMYRYKNNNHLYCDRCKTQQCYQCKNVIQGTKHYTTTKCNQHGDDHV</sequence>
<evidence type="ECO:0000256" key="3">
    <source>
        <dbReference type="ARBA" id="ARBA00004906"/>
    </source>
</evidence>
<dbReference type="GO" id="GO:0005737">
    <property type="term" value="C:cytoplasm"/>
    <property type="evidence" value="ECO:0007669"/>
    <property type="project" value="UniProtKB-ARBA"/>
</dbReference>
<evidence type="ECO:0000259" key="16">
    <source>
        <dbReference type="PROSITE" id="PS50908"/>
    </source>
</evidence>
<evidence type="ECO:0000256" key="6">
    <source>
        <dbReference type="ARBA" id="ARBA00022692"/>
    </source>
</evidence>
<proteinExistence type="predicted"/>
<keyword evidence="6" id="KW-0812">Transmembrane</keyword>
<dbReference type="PROSITE" id="PS50089">
    <property type="entry name" value="ZF_RING_2"/>
    <property type="match status" value="1"/>
</dbReference>
<dbReference type="InterPro" id="IPR006575">
    <property type="entry name" value="RWD_dom"/>
</dbReference>
<dbReference type="FunCoup" id="A0A152A0D2">
    <property type="interactions" value="57"/>
</dbReference>
<keyword evidence="8" id="KW-0677">Repeat</keyword>
<dbReference type="PROSITE" id="PS00518">
    <property type="entry name" value="ZF_RING_1"/>
    <property type="match status" value="1"/>
</dbReference>
<dbReference type="EMBL" id="LODT01000020">
    <property type="protein sequence ID" value="KYQ99685.1"/>
    <property type="molecule type" value="Genomic_DNA"/>
</dbReference>
<dbReference type="OrthoDB" id="19313at2759"/>
<dbReference type="PROSITE" id="PS50908">
    <property type="entry name" value="RWD"/>
    <property type="match status" value="1"/>
</dbReference>
<dbReference type="SMART" id="SM00591">
    <property type="entry name" value="RWD"/>
    <property type="match status" value="1"/>
</dbReference>
<evidence type="ECO:0000256" key="10">
    <source>
        <dbReference type="ARBA" id="ARBA00022786"/>
    </source>
</evidence>
<accession>A0A152A0D2</accession>
<evidence type="ECO:0000256" key="11">
    <source>
        <dbReference type="ARBA" id="ARBA00022833"/>
    </source>
</evidence>
<dbReference type="FunFam" id="3.30.40.10:FF:000051">
    <property type="entry name" value="RBR-type E3 ubiquitin transferase"/>
    <property type="match status" value="1"/>
</dbReference>
<dbReference type="InParanoid" id="A0A152A0D2"/>
<keyword evidence="19" id="KW-1185">Reference proteome</keyword>
<feature type="domain" description="RING-type" evidence="15">
    <location>
        <begin position="212"/>
        <end position="264"/>
    </location>
</feature>
<dbReference type="GO" id="GO:0031090">
    <property type="term" value="C:organelle membrane"/>
    <property type="evidence" value="ECO:0007669"/>
    <property type="project" value="UniProtKB-ARBA"/>
</dbReference>
<protein>
    <recommendedName>
        <fullName evidence="4">RBR-type E3 ubiquitin transferase</fullName>
        <ecNumber evidence="4">2.3.2.31</ecNumber>
    </recommendedName>
</protein>
<dbReference type="CDD" id="cd23820">
    <property type="entry name" value="RWD_RNF14"/>
    <property type="match status" value="1"/>
</dbReference>
<dbReference type="Pfam" id="PF01485">
    <property type="entry name" value="IBR"/>
    <property type="match status" value="1"/>
</dbReference>
<dbReference type="GO" id="GO:0008270">
    <property type="term" value="F:zinc ion binding"/>
    <property type="evidence" value="ECO:0007669"/>
    <property type="project" value="UniProtKB-KW"/>
</dbReference>
<dbReference type="InterPro" id="IPR051628">
    <property type="entry name" value="LUBAC_E3_Ligases"/>
</dbReference>
<dbReference type="InterPro" id="IPR016135">
    <property type="entry name" value="UBQ-conjugating_enzyme/RWD"/>
</dbReference>
<dbReference type="SMART" id="SM00184">
    <property type="entry name" value="RING"/>
    <property type="match status" value="2"/>
</dbReference>
<keyword evidence="10" id="KW-0833">Ubl conjugation pathway</keyword>
<comment type="catalytic activity">
    <reaction evidence="1">
        <text>[E2 ubiquitin-conjugating enzyme]-S-ubiquitinyl-L-cysteine + [acceptor protein]-L-lysine = [E2 ubiquitin-conjugating enzyme]-L-cysteine + [acceptor protein]-N(6)-ubiquitinyl-L-lysine.</text>
        <dbReference type="EC" id="2.3.2.31"/>
    </reaction>
</comment>
<evidence type="ECO:0000256" key="4">
    <source>
        <dbReference type="ARBA" id="ARBA00012251"/>
    </source>
</evidence>
<feature type="domain" description="RWD" evidence="16">
    <location>
        <begin position="10"/>
        <end position="150"/>
    </location>
</feature>
<dbReference type="Proteomes" id="UP000076078">
    <property type="component" value="Unassembled WGS sequence"/>
</dbReference>
<dbReference type="EC" id="2.3.2.31" evidence="4"/>
<dbReference type="GO" id="GO:0097039">
    <property type="term" value="P:protein linear polyubiquitination"/>
    <property type="evidence" value="ECO:0007669"/>
    <property type="project" value="TreeGrafter"/>
</dbReference>
<dbReference type="Gene3D" id="1.20.120.1750">
    <property type="match status" value="1"/>
</dbReference>
<keyword evidence="9 14" id="KW-0863">Zinc-finger</keyword>
<reference evidence="18 19" key="1">
    <citation type="submission" date="2015-12" db="EMBL/GenBank/DDBJ databases">
        <title>Dictyostelia acquired genes for synthesis and detection of signals that induce cell-type specialization by lateral gene transfer from prokaryotes.</title>
        <authorList>
            <person name="Gloeckner G."/>
            <person name="Schaap P."/>
        </authorList>
    </citation>
    <scope>NUCLEOTIDE SEQUENCE [LARGE SCALE GENOMIC DNA]</scope>
    <source>
        <strain evidence="18 19">TK</strain>
    </source>
</reference>
<dbReference type="GO" id="GO:0043161">
    <property type="term" value="P:proteasome-mediated ubiquitin-dependent protein catabolic process"/>
    <property type="evidence" value="ECO:0007669"/>
    <property type="project" value="TreeGrafter"/>
</dbReference>
<dbReference type="AlphaFoldDB" id="A0A152A0D2"/>
<evidence type="ECO:0000256" key="1">
    <source>
        <dbReference type="ARBA" id="ARBA00001798"/>
    </source>
</evidence>
<dbReference type="OMA" id="DFIRLPC"/>
<dbReference type="SUPFAM" id="SSF54495">
    <property type="entry name" value="UBC-like"/>
    <property type="match status" value="1"/>
</dbReference>
<dbReference type="Gene3D" id="3.30.40.10">
    <property type="entry name" value="Zinc/RING finger domain, C3HC4 (zinc finger)"/>
    <property type="match status" value="1"/>
</dbReference>
<evidence type="ECO:0000256" key="7">
    <source>
        <dbReference type="ARBA" id="ARBA00022723"/>
    </source>
</evidence>
<evidence type="ECO:0000256" key="14">
    <source>
        <dbReference type="PROSITE-ProRule" id="PRU00175"/>
    </source>
</evidence>
<keyword evidence="7" id="KW-0479">Metal-binding</keyword>
<dbReference type="InterPro" id="IPR013083">
    <property type="entry name" value="Znf_RING/FYVE/PHD"/>
</dbReference>
<evidence type="ECO:0000256" key="12">
    <source>
        <dbReference type="ARBA" id="ARBA00022989"/>
    </source>
</evidence>
<evidence type="ECO:0000313" key="18">
    <source>
        <dbReference type="EMBL" id="KYQ99685.1"/>
    </source>
</evidence>
<evidence type="ECO:0000259" key="15">
    <source>
        <dbReference type="PROSITE" id="PS50089"/>
    </source>
</evidence>
<evidence type="ECO:0000259" key="17">
    <source>
        <dbReference type="PROSITE" id="PS51873"/>
    </source>
</evidence>
<dbReference type="SUPFAM" id="SSF57850">
    <property type="entry name" value="RING/U-box"/>
    <property type="match status" value="3"/>
</dbReference>